<dbReference type="GO" id="GO:0005886">
    <property type="term" value="C:plasma membrane"/>
    <property type="evidence" value="ECO:0007669"/>
    <property type="project" value="TreeGrafter"/>
</dbReference>
<dbReference type="PROSITE" id="PS50893">
    <property type="entry name" value="ABC_TRANSPORTER_2"/>
    <property type="match status" value="1"/>
</dbReference>
<dbReference type="PANTHER" id="PTHR24220:SF689">
    <property type="entry name" value="LIPOPROTEIN-RELEASING SYSTEM ATP-BINDING PROTEIN LOLD"/>
    <property type="match status" value="1"/>
</dbReference>
<keyword evidence="7" id="KW-0472">Membrane</keyword>
<evidence type="ECO:0000256" key="4">
    <source>
        <dbReference type="ARBA" id="ARBA00022741"/>
    </source>
</evidence>
<dbReference type="FunFam" id="3.40.50.300:FF:000230">
    <property type="entry name" value="Lipoprotein-releasing system ATP-binding protein LolD"/>
    <property type="match status" value="1"/>
</dbReference>
<reference evidence="9 10" key="1">
    <citation type="submission" date="2017-08" db="EMBL/GenBank/DDBJ databases">
        <title>Infants hospitalized years apart are colonized by the same room-sourced microbial strains.</title>
        <authorList>
            <person name="Brooks B."/>
            <person name="Olm M.R."/>
            <person name="Firek B.A."/>
            <person name="Baker R."/>
            <person name="Thomas B.C."/>
            <person name="Morowitz M.J."/>
            <person name="Banfield J.F."/>
        </authorList>
    </citation>
    <scope>NUCLEOTIDE SEQUENCE [LARGE SCALE GENOMIC DNA]</scope>
    <source>
        <strain evidence="9">S2_006_000_R2_64</strain>
    </source>
</reference>
<evidence type="ECO:0000313" key="10">
    <source>
        <dbReference type="Proteomes" id="UP000249739"/>
    </source>
</evidence>
<dbReference type="InterPro" id="IPR003439">
    <property type="entry name" value="ABC_transporter-like_ATP-bd"/>
</dbReference>
<sequence length="226" mass="25401">MSKILLETQNLGKTYHQGDEDLRILHDINLQINSGEIVALVGSSGAGKSTLLQMIGLLDKPTTGKIFVSGHDVSDLNDDKRTRLRRNYLGFVYQFHYLQPEFSALENVVIPQMIKEVPKKEAEEKGRQMLDEMGLSHRYNHRPARLSGGEQQRVAIARALANDPKILMADEPTGNLDPKTSDEVFEMLIKRTREKGIGAIIATHNMELAKRMDRILEIKGGELKSL</sequence>
<dbReference type="EMBL" id="QFOT01000026">
    <property type="protein sequence ID" value="PZP56411.1"/>
    <property type="molecule type" value="Genomic_DNA"/>
</dbReference>
<dbReference type="GO" id="GO:0016887">
    <property type="term" value="F:ATP hydrolysis activity"/>
    <property type="evidence" value="ECO:0007669"/>
    <property type="project" value="InterPro"/>
</dbReference>
<dbReference type="InterPro" id="IPR017911">
    <property type="entry name" value="MacB-like_ATP-bd"/>
</dbReference>
<dbReference type="InterPro" id="IPR003593">
    <property type="entry name" value="AAA+_ATPase"/>
</dbReference>
<dbReference type="SMART" id="SM00382">
    <property type="entry name" value="AAA"/>
    <property type="match status" value="1"/>
</dbReference>
<protein>
    <submittedName>
        <fullName evidence="9">ABC transporter</fullName>
    </submittedName>
</protein>
<organism evidence="9 10">
    <name type="scientific">Micavibrio aeruginosavorus</name>
    <dbReference type="NCBI Taxonomy" id="349221"/>
    <lineage>
        <taxon>Bacteria</taxon>
        <taxon>Pseudomonadati</taxon>
        <taxon>Bdellovibrionota</taxon>
        <taxon>Bdellovibrionia</taxon>
        <taxon>Bdellovibrionales</taxon>
        <taxon>Pseudobdellovibrionaceae</taxon>
        <taxon>Micavibrio</taxon>
    </lineage>
</organism>
<name>A0A2W5FKD1_9BACT</name>
<feature type="domain" description="ABC transporter" evidence="8">
    <location>
        <begin position="6"/>
        <end position="226"/>
    </location>
</feature>
<dbReference type="Pfam" id="PF00005">
    <property type="entry name" value="ABC_tran"/>
    <property type="match status" value="1"/>
</dbReference>
<accession>A0A2W5FKD1</accession>
<evidence type="ECO:0000259" key="8">
    <source>
        <dbReference type="PROSITE" id="PS50893"/>
    </source>
</evidence>
<dbReference type="CDD" id="cd03255">
    <property type="entry name" value="ABC_MJ0796_LolCDE_FtsE"/>
    <property type="match status" value="1"/>
</dbReference>
<keyword evidence="6" id="KW-1278">Translocase</keyword>
<evidence type="ECO:0000256" key="3">
    <source>
        <dbReference type="ARBA" id="ARBA00022475"/>
    </source>
</evidence>
<dbReference type="InterPro" id="IPR017871">
    <property type="entry name" value="ABC_transporter-like_CS"/>
</dbReference>
<evidence type="ECO:0000256" key="1">
    <source>
        <dbReference type="ARBA" id="ARBA00005417"/>
    </source>
</evidence>
<dbReference type="PANTHER" id="PTHR24220">
    <property type="entry name" value="IMPORT ATP-BINDING PROTEIN"/>
    <property type="match status" value="1"/>
</dbReference>
<keyword evidence="3" id="KW-1003">Cell membrane</keyword>
<dbReference type="InterPro" id="IPR027417">
    <property type="entry name" value="P-loop_NTPase"/>
</dbReference>
<dbReference type="GO" id="GO:0005524">
    <property type="term" value="F:ATP binding"/>
    <property type="evidence" value="ECO:0007669"/>
    <property type="project" value="UniProtKB-KW"/>
</dbReference>
<dbReference type="PROSITE" id="PS00211">
    <property type="entry name" value="ABC_TRANSPORTER_1"/>
    <property type="match status" value="1"/>
</dbReference>
<dbReference type="SUPFAM" id="SSF52540">
    <property type="entry name" value="P-loop containing nucleoside triphosphate hydrolases"/>
    <property type="match status" value="1"/>
</dbReference>
<evidence type="ECO:0000256" key="6">
    <source>
        <dbReference type="ARBA" id="ARBA00022967"/>
    </source>
</evidence>
<dbReference type="Proteomes" id="UP000249739">
    <property type="component" value="Unassembled WGS sequence"/>
</dbReference>
<keyword evidence="5" id="KW-0067">ATP-binding</keyword>
<comment type="caution">
    <text evidence="9">The sequence shown here is derived from an EMBL/GenBank/DDBJ whole genome shotgun (WGS) entry which is preliminary data.</text>
</comment>
<dbReference type="GO" id="GO:0022857">
    <property type="term" value="F:transmembrane transporter activity"/>
    <property type="evidence" value="ECO:0007669"/>
    <property type="project" value="TreeGrafter"/>
</dbReference>
<evidence type="ECO:0000256" key="2">
    <source>
        <dbReference type="ARBA" id="ARBA00022448"/>
    </source>
</evidence>
<evidence type="ECO:0000256" key="5">
    <source>
        <dbReference type="ARBA" id="ARBA00022840"/>
    </source>
</evidence>
<evidence type="ECO:0000313" key="9">
    <source>
        <dbReference type="EMBL" id="PZP56411.1"/>
    </source>
</evidence>
<dbReference type="InterPro" id="IPR015854">
    <property type="entry name" value="ABC_transpr_LolD-like"/>
</dbReference>
<dbReference type="GO" id="GO:0044874">
    <property type="term" value="P:lipoprotein localization to outer membrane"/>
    <property type="evidence" value="ECO:0007669"/>
    <property type="project" value="TreeGrafter"/>
</dbReference>
<proteinExistence type="inferred from homology"/>
<gene>
    <name evidence="9" type="ORF">DI586_03780</name>
</gene>
<dbReference type="Gene3D" id="3.40.50.300">
    <property type="entry name" value="P-loop containing nucleotide triphosphate hydrolases"/>
    <property type="match status" value="1"/>
</dbReference>
<evidence type="ECO:0000256" key="7">
    <source>
        <dbReference type="ARBA" id="ARBA00023136"/>
    </source>
</evidence>
<keyword evidence="4" id="KW-0547">Nucleotide-binding</keyword>
<keyword evidence="2" id="KW-0813">Transport</keyword>
<comment type="similarity">
    <text evidence="1">Belongs to the ABC transporter superfamily.</text>
</comment>
<dbReference type="AlphaFoldDB" id="A0A2W5FKD1"/>
<dbReference type="GO" id="GO:0089705">
    <property type="term" value="P:protein localization to outer membrane"/>
    <property type="evidence" value="ECO:0007669"/>
    <property type="project" value="TreeGrafter"/>
</dbReference>